<dbReference type="SUPFAM" id="SSF56349">
    <property type="entry name" value="DNA breaking-rejoining enzymes"/>
    <property type="match status" value="1"/>
</dbReference>
<dbReference type="AlphaFoldDB" id="A0A0K2Y2M3"/>
<keyword evidence="3" id="KW-0233">DNA recombination</keyword>
<dbReference type="InterPro" id="IPR016177">
    <property type="entry name" value="DNA-bd_dom_sf"/>
</dbReference>
<organism evidence="5">
    <name type="scientific">Clostridium perfringens</name>
    <dbReference type="NCBI Taxonomy" id="1502"/>
    <lineage>
        <taxon>Bacteria</taxon>
        <taxon>Bacillati</taxon>
        <taxon>Bacillota</taxon>
        <taxon>Clostridia</taxon>
        <taxon>Eubacteriales</taxon>
        <taxon>Clostridiaceae</taxon>
        <taxon>Clostridium</taxon>
    </lineage>
</organism>
<sequence length="398" mass="46023">MSNVKRKDNKGRNLRLGESQRKDGRYVYKYTDIYGKPQFKYAWKLVPTDKTPAGKREDLSLREKEKQIKKDLADGINTIGGKMTVCQLYAKKNSQRKNVKRNTEKGRQYLMKILENDPLGARSIDTVKLSDGKEWAMRMYENGFSYKTISNYKRSLKASFYMAIEDDCIRKNPFSFKLSDVLEDNSEPKVILTPEQEEKMLAFMEQDKTYSKYYDEVVILLETGLRISEFCGLTVHIDMANRIINVDHQLLKDSEIGYYIETPKTKKGERQLPMTERAYQAFKRVLQNRGKAEPIIIGGYSNFLFLNQKGFPKVAGNYESMLRGLVKKYNKTHKDQLPNITPHSFRHTYCTNMANKGMNPNTLQYIMGHANITMTLGYYAHGTFNSAKAELERLALAS</sequence>
<dbReference type="GO" id="GO:0003677">
    <property type="term" value="F:DNA binding"/>
    <property type="evidence" value="ECO:0007669"/>
    <property type="project" value="UniProtKB-KW"/>
</dbReference>
<protein>
    <submittedName>
        <fullName evidence="5">Tyrosine recombinase integrase</fullName>
    </submittedName>
</protein>
<evidence type="ECO:0000256" key="2">
    <source>
        <dbReference type="ARBA" id="ARBA00023125"/>
    </source>
</evidence>
<dbReference type="RefSeq" id="WP_087359432.1">
    <property type="nucleotide sequence ID" value="NZ_CATNZR010000028.1"/>
</dbReference>
<dbReference type="Gene3D" id="3.30.160.60">
    <property type="entry name" value="Classic Zinc Finger"/>
    <property type="match status" value="1"/>
</dbReference>
<gene>
    <name evidence="5" type="primary">int</name>
</gene>
<dbReference type="Gene3D" id="1.10.443.10">
    <property type="entry name" value="Intergrase catalytic core"/>
    <property type="match status" value="1"/>
</dbReference>
<reference evidence="5" key="1">
    <citation type="submission" date="2015-03" db="EMBL/GenBank/DDBJ databases">
        <authorList>
            <person name="Murphy D."/>
        </authorList>
    </citation>
    <scope>NUCLEOTIDE SEQUENCE</scope>
    <source>
        <strain evidence="5">JIR12708</strain>
        <plasmid evidence="5">pJIR4150</plasmid>
    </source>
</reference>
<dbReference type="InterPro" id="IPR002104">
    <property type="entry name" value="Integrase_catalytic"/>
</dbReference>
<dbReference type="InterPro" id="IPR004191">
    <property type="entry name" value="Integrase_Tn916-type_DNA-bd_N"/>
</dbReference>
<dbReference type="GO" id="GO:0008907">
    <property type="term" value="F:integrase activity"/>
    <property type="evidence" value="ECO:0007669"/>
    <property type="project" value="InterPro"/>
</dbReference>
<dbReference type="InterPro" id="IPR010998">
    <property type="entry name" value="Integrase_recombinase_N"/>
</dbReference>
<dbReference type="InterPro" id="IPR011010">
    <property type="entry name" value="DNA_brk_join_enz"/>
</dbReference>
<dbReference type="SUPFAM" id="SSF54171">
    <property type="entry name" value="DNA-binding domain"/>
    <property type="match status" value="1"/>
</dbReference>
<keyword evidence="2" id="KW-0238">DNA-binding</keyword>
<feature type="domain" description="Tyr recombinase" evidence="4">
    <location>
        <begin position="187"/>
        <end position="392"/>
    </location>
</feature>
<name>A0A0K2Y2M3_CLOPF</name>
<accession>A0A0K2Y2M3</accession>
<dbReference type="Gene3D" id="1.10.150.130">
    <property type="match status" value="1"/>
</dbReference>
<dbReference type="PANTHER" id="PTHR30349">
    <property type="entry name" value="PHAGE INTEGRASE-RELATED"/>
    <property type="match status" value="1"/>
</dbReference>
<dbReference type="Pfam" id="PF02920">
    <property type="entry name" value="Integrase_DNA"/>
    <property type="match status" value="1"/>
</dbReference>
<reference evidence="5" key="2">
    <citation type="submission" date="2015-09" db="EMBL/GenBank/DDBJ databases">
        <title>Functional analysis of a bacitracin resistant determinant located on ICECp1, a novel Tn916-like element from a conjugative plasmid in Clostridium perfringens.</title>
        <authorList>
            <person name="Han X."/>
            <person name="Du X.-D."/>
            <person name="Southey L."/>
            <person name="Bulach D.M."/>
            <person name="Seemann T."/>
            <person name="Yan X.-X."/>
            <person name="Bannam T.L."/>
            <person name="Rood J.I."/>
        </authorList>
    </citation>
    <scope>NUCLEOTIDE SEQUENCE [LARGE SCALE GENOMIC DNA]</scope>
    <source>
        <strain evidence="5">JIR12708</strain>
        <plasmid evidence="5">pJIR4150</plasmid>
    </source>
</reference>
<evidence type="ECO:0000313" key="5">
    <source>
        <dbReference type="EMBL" id="CRG98314.1"/>
    </source>
</evidence>
<evidence type="ECO:0000259" key="4">
    <source>
        <dbReference type="PROSITE" id="PS51898"/>
    </source>
</evidence>
<evidence type="ECO:0000256" key="1">
    <source>
        <dbReference type="ARBA" id="ARBA00008857"/>
    </source>
</evidence>
<evidence type="ECO:0000256" key="3">
    <source>
        <dbReference type="ARBA" id="ARBA00023172"/>
    </source>
</evidence>
<comment type="similarity">
    <text evidence="1">Belongs to the 'phage' integrase family.</text>
</comment>
<geneLocation type="plasmid" evidence="5">
    <name>pJIR4150</name>
</geneLocation>
<proteinExistence type="inferred from homology"/>
<dbReference type="InterPro" id="IPR013762">
    <property type="entry name" value="Integrase-like_cat_sf"/>
</dbReference>
<keyword evidence="5" id="KW-0614">Plasmid</keyword>
<dbReference type="EMBL" id="LN835295">
    <property type="protein sequence ID" value="CRG98314.1"/>
    <property type="molecule type" value="Genomic_DNA"/>
</dbReference>
<dbReference type="Pfam" id="PF00589">
    <property type="entry name" value="Phage_integrase"/>
    <property type="match status" value="1"/>
</dbReference>
<dbReference type="InterPro" id="IPR050090">
    <property type="entry name" value="Tyrosine_recombinase_XerCD"/>
</dbReference>
<dbReference type="CDD" id="cd01189">
    <property type="entry name" value="INT_ICEBs1_C_like"/>
    <property type="match status" value="1"/>
</dbReference>
<dbReference type="PANTHER" id="PTHR30349:SF41">
    <property type="entry name" value="INTEGRASE_RECOMBINASE PROTEIN MJ0367-RELATED"/>
    <property type="match status" value="1"/>
</dbReference>
<dbReference type="PROSITE" id="PS51898">
    <property type="entry name" value="TYR_RECOMBINASE"/>
    <property type="match status" value="1"/>
</dbReference>
<dbReference type="GO" id="GO:0006310">
    <property type="term" value="P:DNA recombination"/>
    <property type="evidence" value="ECO:0007669"/>
    <property type="project" value="UniProtKB-KW"/>
</dbReference>